<organism evidence="2">
    <name type="scientific">Streptomyces haneummycinicus</name>
    <dbReference type="NCBI Taxonomy" id="3074435"/>
    <lineage>
        <taxon>Bacteria</taxon>
        <taxon>Bacillati</taxon>
        <taxon>Actinomycetota</taxon>
        <taxon>Actinomycetes</taxon>
        <taxon>Kitasatosporales</taxon>
        <taxon>Streptomycetaceae</taxon>
        <taxon>Streptomyces</taxon>
    </lineage>
</organism>
<dbReference type="EMBL" id="AP035768">
    <property type="protein sequence ID" value="BFO18026.1"/>
    <property type="molecule type" value="Genomic_DNA"/>
</dbReference>
<reference evidence="2" key="1">
    <citation type="submission" date="2024-06" db="EMBL/GenBank/DDBJ databases">
        <authorList>
            <consortium name="consrtm"/>
            <person name="Uemura M."/>
            <person name="Terahara T."/>
        </authorList>
    </citation>
    <scope>NUCLEOTIDE SEQUENCE</scope>
    <source>
        <strain evidence="2">KM77-8</strain>
    </source>
</reference>
<proteinExistence type="predicted"/>
<evidence type="ECO:0000313" key="2">
    <source>
        <dbReference type="EMBL" id="BFO18026.1"/>
    </source>
</evidence>
<dbReference type="AlphaFoldDB" id="A0AAT9HKI9"/>
<feature type="compositionally biased region" description="Low complexity" evidence="1">
    <location>
        <begin position="44"/>
        <end position="61"/>
    </location>
</feature>
<sequence length="61" mass="6202">MLVATPVVSVSPQASMMTMPKPAQNRTTSIGMGADALADQVTLSSPPAASRGSRTSSRARA</sequence>
<feature type="region of interest" description="Disordered" evidence="1">
    <location>
        <begin position="17"/>
        <end position="61"/>
    </location>
</feature>
<name>A0AAT9HKI9_9ACTN</name>
<reference evidence="2" key="2">
    <citation type="submission" date="2024-07" db="EMBL/GenBank/DDBJ databases">
        <title>Streptomyces haneummycinica sp. nov., a new antibiotic-producing actinobacterium isolated from marine sediment.</title>
        <authorList>
            <person name="Uemura M."/>
            <person name="Hamada M."/>
            <person name="Hirano S."/>
            <person name="Kobayashi K."/>
            <person name="Ohshiro T."/>
            <person name="Kobayashi T."/>
            <person name="Terahara T."/>
        </authorList>
    </citation>
    <scope>NUCLEOTIDE SEQUENCE</scope>
    <source>
        <strain evidence="2">KM77-8</strain>
    </source>
</reference>
<protein>
    <submittedName>
        <fullName evidence="2">Uncharacterized protein</fullName>
    </submittedName>
</protein>
<accession>A0AAT9HKI9</accession>
<gene>
    <name evidence="2" type="ORF">SHKM778_44140</name>
</gene>
<evidence type="ECO:0000256" key="1">
    <source>
        <dbReference type="SAM" id="MobiDB-lite"/>
    </source>
</evidence>